<dbReference type="HOGENOM" id="CLU_1316604_0_0_1"/>
<gene>
    <name evidence="1" type="ORF">DAPPUDRAFT_305044</name>
</gene>
<protein>
    <submittedName>
        <fullName evidence="1">Uncharacterized protein</fullName>
    </submittedName>
</protein>
<evidence type="ECO:0000313" key="1">
    <source>
        <dbReference type="EMBL" id="EFX79055.1"/>
    </source>
</evidence>
<accession>E9GNB9</accession>
<proteinExistence type="predicted"/>
<dbReference type="InParanoid" id="E9GNB9"/>
<reference evidence="1 2" key="1">
    <citation type="journal article" date="2011" name="Science">
        <title>The ecoresponsive genome of Daphnia pulex.</title>
        <authorList>
            <person name="Colbourne J.K."/>
            <person name="Pfrender M.E."/>
            <person name="Gilbert D."/>
            <person name="Thomas W.K."/>
            <person name="Tucker A."/>
            <person name="Oakley T.H."/>
            <person name="Tokishita S."/>
            <person name="Aerts A."/>
            <person name="Arnold G.J."/>
            <person name="Basu M.K."/>
            <person name="Bauer D.J."/>
            <person name="Caceres C.E."/>
            <person name="Carmel L."/>
            <person name="Casola C."/>
            <person name="Choi J.H."/>
            <person name="Detter J.C."/>
            <person name="Dong Q."/>
            <person name="Dusheyko S."/>
            <person name="Eads B.D."/>
            <person name="Frohlich T."/>
            <person name="Geiler-Samerotte K.A."/>
            <person name="Gerlach D."/>
            <person name="Hatcher P."/>
            <person name="Jogdeo S."/>
            <person name="Krijgsveld J."/>
            <person name="Kriventseva E.V."/>
            <person name="Kultz D."/>
            <person name="Laforsch C."/>
            <person name="Lindquist E."/>
            <person name="Lopez J."/>
            <person name="Manak J.R."/>
            <person name="Muller J."/>
            <person name="Pangilinan J."/>
            <person name="Patwardhan R.P."/>
            <person name="Pitluck S."/>
            <person name="Pritham E.J."/>
            <person name="Rechtsteiner A."/>
            <person name="Rho M."/>
            <person name="Rogozin I.B."/>
            <person name="Sakarya O."/>
            <person name="Salamov A."/>
            <person name="Schaack S."/>
            <person name="Shapiro H."/>
            <person name="Shiga Y."/>
            <person name="Skalitzky C."/>
            <person name="Smith Z."/>
            <person name="Souvorov A."/>
            <person name="Sung W."/>
            <person name="Tang Z."/>
            <person name="Tsuchiya D."/>
            <person name="Tu H."/>
            <person name="Vos H."/>
            <person name="Wang M."/>
            <person name="Wolf Y.I."/>
            <person name="Yamagata H."/>
            <person name="Yamada T."/>
            <person name="Ye Y."/>
            <person name="Shaw J.R."/>
            <person name="Andrews J."/>
            <person name="Crease T.J."/>
            <person name="Tang H."/>
            <person name="Lucas S.M."/>
            <person name="Robertson H.M."/>
            <person name="Bork P."/>
            <person name="Koonin E.V."/>
            <person name="Zdobnov E.M."/>
            <person name="Grigoriev I.V."/>
            <person name="Lynch M."/>
            <person name="Boore J.L."/>
        </authorList>
    </citation>
    <scope>NUCLEOTIDE SEQUENCE [LARGE SCALE GENOMIC DNA]</scope>
</reference>
<dbReference type="AlphaFoldDB" id="E9GNB9"/>
<dbReference type="Proteomes" id="UP000000305">
    <property type="component" value="Unassembled WGS sequence"/>
</dbReference>
<organism evidence="1 2">
    <name type="scientific">Daphnia pulex</name>
    <name type="common">Water flea</name>
    <dbReference type="NCBI Taxonomy" id="6669"/>
    <lineage>
        <taxon>Eukaryota</taxon>
        <taxon>Metazoa</taxon>
        <taxon>Ecdysozoa</taxon>
        <taxon>Arthropoda</taxon>
        <taxon>Crustacea</taxon>
        <taxon>Branchiopoda</taxon>
        <taxon>Diplostraca</taxon>
        <taxon>Cladocera</taxon>
        <taxon>Anomopoda</taxon>
        <taxon>Daphniidae</taxon>
        <taxon>Daphnia</taxon>
    </lineage>
</organism>
<evidence type="ECO:0000313" key="2">
    <source>
        <dbReference type="Proteomes" id="UP000000305"/>
    </source>
</evidence>
<dbReference type="KEGG" id="dpx:DAPPUDRAFT_305044"/>
<sequence>MAFQFFVHVLYRRYLSIIHRHVCSLDYVALEGIARVSSDQDRRGPRDQFAKISWTNVRLLVGLLILVQRRRRWAVFGGQRLVCHADQVIPFPADGCDYRCGGISNCIQRRKSRSVAVVRQAVGWCDRRVVGLRVNRTLRCLNAVDGRAVEIGAAVRDWWSWWWWRGGIQRIVQAIDPAGYVRHVVVGITLEIGWQCQQQRLNDHQTEKG</sequence>
<dbReference type="EMBL" id="GL732554">
    <property type="protein sequence ID" value="EFX79055.1"/>
    <property type="molecule type" value="Genomic_DNA"/>
</dbReference>
<name>E9GNB9_DAPPU</name>
<keyword evidence="2" id="KW-1185">Reference proteome</keyword>